<proteinExistence type="inferred from homology"/>
<feature type="domain" description="PI3K/PI4K catalytic" evidence="8">
    <location>
        <begin position="287"/>
        <end position="551"/>
    </location>
</feature>
<keyword evidence="4" id="KW-0808">Transferase</keyword>
<dbReference type="SUPFAM" id="SSF56112">
    <property type="entry name" value="Protein kinase-like (PK-like)"/>
    <property type="match status" value="1"/>
</dbReference>
<dbReference type="Proteomes" id="UP000011185">
    <property type="component" value="Unassembled WGS sequence"/>
</dbReference>
<evidence type="ECO:0000256" key="3">
    <source>
        <dbReference type="ARBA" id="ARBA00012169"/>
    </source>
</evidence>
<evidence type="ECO:0000256" key="7">
    <source>
        <dbReference type="ARBA" id="ARBA00022840"/>
    </source>
</evidence>
<sequence>VYVNQKNADVIRSAINFLLITIDDAFDLQLLYVILKIYKILKIHEQVIDELLERAIRHVDYNTGIYAELAQLTDGFYRFYFFSAFNCVSADTVEPVLCLKGVPVNKRAFVYNTFYLADNAEDEWGDALIYRGYVLECSESIDVFTRIRAFDGDINDCLAGIRRIHPFYVPQLVQLLRVERCFDAVARKILELVRNDDYLSMLVYFNVRANFRGSERIGGLLEKICTNFKDTVRFVDDMTEISLKMMKYRHLDRFDKKKMLDELLNEVVIGRNVVLPLHGCRVLGILRNSSRVLQSHAKVPFMATFIVERNGVRTNADLIFKAGDDCRQDQLALQLIQMFLNIFKESNLPIFVYPYTVISTDYECGLIEVITDAISRDQMGREKINNLSEYFSLKFGFKEGTAYKKAHRRFILSFVGYSLVTYFLNVKDRHNGNIMINGRGEMIHIDFGFMFDISPGGLNLEVPLKITQEIVELLDDHMDEYVSLMIQGFFALRRRSKDIVLMAASFENSQLPCFTENAIDNLIARFKFHLSDAELKVYIRTMIYTSVRKFRTYIYDKFQALTNDISF</sequence>
<dbReference type="PROSITE" id="PS00915">
    <property type="entry name" value="PI3_4_KINASE_1"/>
    <property type="match status" value="1"/>
</dbReference>
<evidence type="ECO:0000256" key="6">
    <source>
        <dbReference type="ARBA" id="ARBA00022777"/>
    </source>
</evidence>
<protein>
    <recommendedName>
        <fullName evidence="3">1-phosphatidylinositol 4-kinase</fullName>
        <ecNumber evidence="3">2.7.1.67</ecNumber>
    </recommendedName>
</protein>
<dbReference type="GO" id="GO:0046854">
    <property type="term" value="P:phosphatidylinositol phosphate biosynthetic process"/>
    <property type="evidence" value="ECO:0007669"/>
    <property type="project" value="InterPro"/>
</dbReference>
<comment type="similarity">
    <text evidence="2">Belongs to the PI3/PI4-kinase family. Type III PI4K subfamily.</text>
</comment>
<evidence type="ECO:0000313" key="10">
    <source>
        <dbReference type="Proteomes" id="UP000011185"/>
    </source>
</evidence>
<comment type="catalytic activity">
    <reaction evidence="1">
        <text>a 1,2-diacyl-sn-glycero-3-phospho-(1D-myo-inositol) + ATP = a 1,2-diacyl-sn-glycero-3-phospho-(1D-myo-inositol 4-phosphate) + ADP + H(+)</text>
        <dbReference type="Rhea" id="RHEA:19877"/>
        <dbReference type="ChEBI" id="CHEBI:15378"/>
        <dbReference type="ChEBI" id="CHEBI:30616"/>
        <dbReference type="ChEBI" id="CHEBI:57880"/>
        <dbReference type="ChEBI" id="CHEBI:58178"/>
        <dbReference type="ChEBI" id="CHEBI:456216"/>
        <dbReference type="EC" id="2.7.1.67"/>
    </reaction>
</comment>
<dbReference type="EMBL" id="JH994006">
    <property type="protein sequence ID" value="ELQ74937.1"/>
    <property type="molecule type" value="Genomic_DNA"/>
</dbReference>
<dbReference type="PANTHER" id="PTHR10048">
    <property type="entry name" value="PHOSPHATIDYLINOSITOL KINASE"/>
    <property type="match status" value="1"/>
</dbReference>
<dbReference type="InterPro" id="IPR018936">
    <property type="entry name" value="PI3/4_kinase_CS"/>
</dbReference>
<dbReference type="InterPro" id="IPR036940">
    <property type="entry name" value="PI3/4_kinase_cat_sf"/>
</dbReference>
<reference evidence="9 10" key="1">
    <citation type="journal article" date="2012" name="PLoS Pathog.">
        <title>The genome of the obligate intracellular parasite Trachipleistophora hominis: new insights into microsporidian genome dynamics and reductive evolution.</title>
        <authorList>
            <person name="Heinz E."/>
            <person name="Williams T.A."/>
            <person name="Nakjang S."/>
            <person name="Noel C.J."/>
            <person name="Swan D.C."/>
            <person name="Goldberg A.V."/>
            <person name="Harris S.R."/>
            <person name="Weinmaier T."/>
            <person name="Markert S."/>
            <person name="Becher D."/>
            <person name="Bernhardt J."/>
            <person name="Dagan T."/>
            <person name="Hacker C."/>
            <person name="Lucocq J.M."/>
            <person name="Schweder T."/>
            <person name="Rattei T."/>
            <person name="Hall N."/>
            <person name="Hirt R.P."/>
            <person name="Embley T.M."/>
        </authorList>
    </citation>
    <scope>NUCLEOTIDE SEQUENCE [LARGE SCALE GENOMIC DNA]</scope>
</reference>
<dbReference type="Gene3D" id="3.30.1010.10">
    <property type="entry name" value="Phosphatidylinositol 3-kinase Catalytic Subunit, Chain A, domain 4"/>
    <property type="match status" value="1"/>
</dbReference>
<organism evidence="9 10">
    <name type="scientific">Trachipleistophora hominis</name>
    <name type="common">Microsporidian parasite</name>
    <dbReference type="NCBI Taxonomy" id="72359"/>
    <lineage>
        <taxon>Eukaryota</taxon>
        <taxon>Fungi</taxon>
        <taxon>Fungi incertae sedis</taxon>
        <taxon>Microsporidia</taxon>
        <taxon>Pleistophoridae</taxon>
        <taxon>Trachipleistophora</taxon>
    </lineage>
</organism>
<dbReference type="PROSITE" id="PS50290">
    <property type="entry name" value="PI3_4_KINASE_3"/>
    <property type="match status" value="1"/>
</dbReference>
<keyword evidence="5" id="KW-0547">Nucleotide-binding</keyword>
<dbReference type="Pfam" id="PF00454">
    <property type="entry name" value="PI3_PI4_kinase"/>
    <property type="match status" value="1"/>
</dbReference>
<dbReference type="GO" id="GO:0048015">
    <property type="term" value="P:phosphatidylinositol-mediated signaling"/>
    <property type="evidence" value="ECO:0007669"/>
    <property type="project" value="TreeGrafter"/>
</dbReference>
<dbReference type="SMART" id="SM00146">
    <property type="entry name" value="PI3Kc"/>
    <property type="match status" value="1"/>
</dbReference>
<evidence type="ECO:0000256" key="2">
    <source>
        <dbReference type="ARBA" id="ARBA00006209"/>
    </source>
</evidence>
<keyword evidence="10" id="KW-1185">Reference proteome</keyword>
<gene>
    <name evidence="9" type="ORF">THOM_2126</name>
</gene>
<dbReference type="HOGENOM" id="CLU_481110_0_0_1"/>
<feature type="non-terminal residue" evidence="9">
    <location>
        <position position="1"/>
    </location>
</feature>
<dbReference type="PANTHER" id="PTHR10048:SF15">
    <property type="entry name" value="PHOSPHATIDYLINOSITOL 4-KINASE ALPHA"/>
    <property type="match status" value="1"/>
</dbReference>
<keyword evidence="7" id="KW-0067">ATP-binding</keyword>
<name>L7JW02_TRAHO</name>
<dbReference type="EC" id="2.7.1.67" evidence="3"/>
<evidence type="ECO:0000256" key="1">
    <source>
        <dbReference type="ARBA" id="ARBA00001686"/>
    </source>
</evidence>
<dbReference type="CDD" id="cd05167">
    <property type="entry name" value="PI4Kc_III_alpha"/>
    <property type="match status" value="1"/>
</dbReference>
<accession>L7JW02</accession>
<keyword evidence="6 9" id="KW-0418">Kinase</keyword>
<dbReference type="InterPro" id="IPR011009">
    <property type="entry name" value="Kinase-like_dom_sf"/>
</dbReference>
<dbReference type="AlphaFoldDB" id="L7JW02"/>
<dbReference type="VEuPathDB" id="MicrosporidiaDB:THOM_2126"/>
<dbReference type="Gene3D" id="1.10.1070.11">
    <property type="entry name" value="Phosphatidylinositol 3-/4-kinase, catalytic domain"/>
    <property type="match status" value="1"/>
</dbReference>
<dbReference type="InParanoid" id="L7JW02"/>
<dbReference type="FunFam" id="3.30.1010.10:FF:000014">
    <property type="entry name" value="Phosphatidylinositol 4-kinase STT4"/>
    <property type="match status" value="1"/>
</dbReference>
<dbReference type="GO" id="GO:0004430">
    <property type="term" value="F:1-phosphatidylinositol 4-kinase activity"/>
    <property type="evidence" value="ECO:0007669"/>
    <property type="project" value="UniProtKB-EC"/>
</dbReference>
<evidence type="ECO:0000256" key="4">
    <source>
        <dbReference type="ARBA" id="ARBA00022679"/>
    </source>
</evidence>
<evidence type="ECO:0000313" key="9">
    <source>
        <dbReference type="EMBL" id="ELQ74937.1"/>
    </source>
</evidence>
<evidence type="ECO:0000259" key="8">
    <source>
        <dbReference type="PROSITE" id="PS50290"/>
    </source>
</evidence>
<dbReference type="InterPro" id="IPR015433">
    <property type="entry name" value="PI3/4_kinase"/>
</dbReference>
<evidence type="ECO:0000256" key="5">
    <source>
        <dbReference type="ARBA" id="ARBA00022741"/>
    </source>
</evidence>
<dbReference type="GO" id="GO:0005524">
    <property type="term" value="F:ATP binding"/>
    <property type="evidence" value="ECO:0007669"/>
    <property type="project" value="UniProtKB-KW"/>
</dbReference>
<dbReference type="GO" id="GO:0005886">
    <property type="term" value="C:plasma membrane"/>
    <property type="evidence" value="ECO:0007669"/>
    <property type="project" value="TreeGrafter"/>
</dbReference>
<dbReference type="InterPro" id="IPR000403">
    <property type="entry name" value="PI3/4_kinase_cat_dom"/>
</dbReference>
<dbReference type="STRING" id="72359.L7JW02"/>
<dbReference type="OrthoDB" id="10264149at2759"/>
<dbReference type="GO" id="GO:0005737">
    <property type="term" value="C:cytoplasm"/>
    <property type="evidence" value="ECO:0007669"/>
    <property type="project" value="TreeGrafter"/>
</dbReference>